<proteinExistence type="predicted"/>
<keyword evidence="2" id="KW-1185">Reference proteome</keyword>
<evidence type="ECO:0000313" key="1">
    <source>
        <dbReference type="EMBL" id="KAF2685954.1"/>
    </source>
</evidence>
<protein>
    <submittedName>
        <fullName evidence="1">Uncharacterized protein</fullName>
    </submittedName>
</protein>
<reference evidence="1" key="1">
    <citation type="journal article" date="2020" name="Stud. Mycol.">
        <title>101 Dothideomycetes genomes: a test case for predicting lifestyles and emergence of pathogens.</title>
        <authorList>
            <person name="Haridas S."/>
            <person name="Albert R."/>
            <person name="Binder M."/>
            <person name="Bloem J."/>
            <person name="Labutti K."/>
            <person name="Salamov A."/>
            <person name="Andreopoulos B."/>
            <person name="Baker S."/>
            <person name="Barry K."/>
            <person name="Bills G."/>
            <person name="Bluhm B."/>
            <person name="Cannon C."/>
            <person name="Castanera R."/>
            <person name="Culley D."/>
            <person name="Daum C."/>
            <person name="Ezra D."/>
            <person name="Gonzalez J."/>
            <person name="Henrissat B."/>
            <person name="Kuo A."/>
            <person name="Liang C."/>
            <person name="Lipzen A."/>
            <person name="Lutzoni F."/>
            <person name="Magnuson J."/>
            <person name="Mondo S."/>
            <person name="Nolan M."/>
            <person name="Ohm R."/>
            <person name="Pangilinan J."/>
            <person name="Park H.-J."/>
            <person name="Ramirez L."/>
            <person name="Alfaro M."/>
            <person name="Sun H."/>
            <person name="Tritt A."/>
            <person name="Yoshinaga Y."/>
            <person name="Zwiers L.-H."/>
            <person name="Turgeon B."/>
            <person name="Goodwin S."/>
            <person name="Spatafora J."/>
            <person name="Crous P."/>
            <person name="Grigoriev I."/>
        </authorList>
    </citation>
    <scope>NUCLEOTIDE SEQUENCE</scope>
    <source>
        <strain evidence="1">CBS 122367</strain>
    </source>
</reference>
<organism evidence="1 2">
    <name type="scientific">Lentithecium fluviatile CBS 122367</name>
    <dbReference type="NCBI Taxonomy" id="1168545"/>
    <lineage>
        <taxon>Eukaryota</taxon>
        <taxon>Fungi</taxon>
        <taxon>Dikarya</taxon>
        <taxon>Ascomycota</taxon>
        <taxon>Pezizomycotina</taxon>
        <taxon>Dothideomycetes</taxon>
        <taxon>Pleosporomycetidae</taxon>
        <taxon>Pleosporales</taxon>
        <taxon>Massarineae</taxon>
        <taxon>Lentitheciaceae</taxon>
        <taxon>Lentithecium</taxon>
    </lineage>
</organism>
<dbReference type="AlphaFoldDB" id="A0A6G1J5Y3"/>
<gene>
    <name evidence="1" type="ORF">K458DRAFT_430630</name>
</gene>
<name>A0A6G1J5Y3_9PLEO</name>
<dbReference type="EMBL" id="MU005578">
    <property type="protein sequence ID" value="KAF2685954.1"/>
    <property type="molecule type" value="Genomic_DNA"/>
</dbReference>
<accession>A0A6G1J5Y3</accession>
<dbReference type="Proteomes" id="UP000799291">
    <property type="component" value="Unassembled WGS sequence"/>
</dbReference>
<dbReference type="OrthoDB" id="5335008at2759"/>
<sequence>MAQKYQLKVNISEALLPLYNNKSEPYSLCIAKKVGDQYNVVFQCKKPLMSNLFSWTEEYQIFVTTDPFEVGAPIVRSDAAMAIHEQQLFTLTEFGTRQMADGKGIPAGTFRFRNNFDDVSAVISCATAGGIFKPIYHQPTPTPTHGTARFTPRSSYKIWLQQNIDESCMFAEIDSTTCEVEFPAGVYQQTISLNNAEEWVGDVKWSDSQPEVFVAP</sequence>
<evidence type="ECO:0000313" key="2">
    <source>
        <dbReference type="Proteomes" id="UP000799291"/>
    </source>
</evidence>